<evidence type="ECO:0000313" key="11">
    <source>
        <dbReference type="Proteomes" id="UP000252139"/>
    </source>
</evidence>
<feature type="domain" description="TRAF-type" evidence="9">
    <location>
        <begin position="176"/>
        <end position="221"/>
    </location>
</feature>
<dbReference type="GO" id="GO:0008270">
    <property type="term" value="F:zinc ion binding"/>
    <property type="evidence" value="ECO:0007669"/>
    <property type="project" value="UniProtKB-KW"/>
</dbReference>
<dbReference type="PANTHER" id="PTHR10131">
    <property type="entry name" value="TNF RECEPTOR ASSOCIATED FACTOR"/>
    <property type="match status" value="1"/>
</dbReference>
<dbReference type="Pfam" id="PF13923">
    <property type="entry name" value="zf-C3HC4_2"/>
    <property type="match status" value="1"/>
</dbReference>
<evidence type="ECO:0008006" key="12">
    <source>
        <dbReference type="Google" id="ProtNLM"/>
    </source>
</evidence>
<keyword evidence="3 4" id="KW-0862">Zinc</keyword>
<keyword evidence="11" id="KW-1185">Reference proteome</keyword>
<keyword evidence="1 4" id="KW-0479">Metal-binding</keyword>
<dbReference type="STRING" id="86630.A0A367KGW8"/>
<comment type="caution">
    <text evidence="10">The sequence shown here is derived from an EMBL/GenBank/DDBJ whole genome shotgun (WGS) entry which is preliminary data.</text>
</comment>
<proteinExistence type="predicted"/>
<dbReference type="OrthoDB" id="1630758at2759"/>
<gene>
    <name evidence="10" type="ORF">CU097_015817</name>
</gene>
<reference evidence="10 11" key="1">
    <citation type="journal article" date="2018" name="G3 (Bethesda)">
        <title>Phylogenetic and Phylogenomic Definition of Rhizopus Species.</title>
        <authorList>
            <person name="Gryganskyi A.P."/>
            <person name="Golan J."/>
            <person name="Dolatabadi S."/>
            <person name="Mondo S."/>
            <person name="Robb S."/>
            <person name="Idnurm A."/>
            <person name="Muszewska A."/>
            <person name="Steczkiewicz K."/>
            <person name="Masonjones S."/>
            <person name="Liao H.L."/>
            <person name="Gajdeczka M.T."/>
            <person name="Anike F."/>
            <person name="Vuek A."/>
            <person name="Anishchenko I.M."/>
            <person name="Voigt K."/>
            <person name="de Hoog G.S."/>
            <person name="Smith M.E."/>
            <person name="Heitman J."/>
            <person name="Vilgalys R."/>
            <person name="Stajich J.E."/>
        </authorList>
    </citation>
    <scope>NUCLEOTIDE SEQUENCE [LARGE SCALE GENOMIC DNA]</scope>
    <source>
        <strain evidence="10 11">CBS 357.93</strain>
    </source>
</reference>
<organism evidence="10 11">
    <name type="scientific">Rhizopus azygosporus</name>
    <name type="common">Rhizopus microsporus var. azygosporus</name>
    <dbReference type="NCBI Taxonomy" id="86630"/>
    <lineage>
        <taxon>Eukaryota</taxon>
        <taxon>Fungi</taxon>
        <taxon>Fungi incertae sedis</taxon>
        <taxon>Mucoromycota</taxon>
        <taxon>Mucoromycotina</taxon>
        <taxon>Mucoromycetes</taxon>
        <taxon>Mucorales</taxon>
        <taxon>Mucorineae</taxon>
        <taxon>Rhizopodaceae</taxon>
        <taxon>Rhizopus</taxon>
    </lineage>
</organism>
<evidence type="ECO:0000256" key="7">
    <source>
        <dbReference type="SAM" id="SignalP"/>
    </source>
</evidence>
<evidence type="ECO:0000256" key="3">
    <source>
        <dbReference type="ARBA" id="ARBA00022833"/>
    </source>
</evidence>
<dbReference type="AlphaFoldDB" id="A0A367KGW8"/>
<dbReference type="Pfam" id="PF02176">
    <property type="entry name" value="zf-TRAF"/>
    <property type="match status" value="1"/>
</dbReference>
<feature type="domain" description="TRAF-type" evidence="9">
    <location>
        <begin position="121"/>
        <end position="175"/>
    </location>
</feature>
<feature type="compositionally biased region" description="Polar residues" evidence="6">
    <location>
        <begin position="419"/>
        <end position="429"/>
    </location>
</feature>
<dbReference type="SUPFAM" id="SSF49599">
    <property type="entry name" value="TRAF domain-like"/>
    <property type="match status" value="2"/>
</dbReference>
<protein>
    <recommendedName>
        <fullName evidence="12">TNF receptor-associated factor 6</fullName>
    </recommendedName>
</protein>
<sequence length="429" mass="49150">MLCQTGLLGKVLPFFFGLLLNMSIVDLRAVKYVEKVNENLICCICQTPFIDPVTTPCGHTFCLQCIQQALESSNLCPIDRAVISHELQPAIKIISNMVNELLVHCTQEGCDFTCQRQLIESHIKNDCQYTMTCCELEECQELFLKRDLGSHTEKCQFRTSECFMCKKKLKVFELQSHFDLCPAEIIECTFCKTSRSRLEHTSHIDECPQYKLDCNYRDFGCSWKGERQDLSDHLANCPYEALKGYLHQQQQTERSLREDILRLSKENQSLKCQQYEMQQRMDSVLDRLCTMFPNHFSPDLDMIPEEARNESVMVENQRVTTELETLSANLASLELKQNMALMTETFRLQEELQSIRAVCHGLRMQMHYLMMDRKSATATSPAAAAAAGSGSKVSGNDNESRHTGAMGSLDRMRNWLDPQANTPRQETKL</sequence>
<evidence type="ECO:0000256" key="1">
    <source>
        <dbReference type="ARBA" id="ARBA00022723"/>
    </source>
</evidence>
<dbReference type="EMBL" id="PJQL01000011">
    <property type="protein sequence ID" value="RCI01418.1"/>
    <property type="molecule type" value="Genomic_DNA"/>
</dbReference>
<dbReference type="InterPro" id="IPR017907">
    <property type="entry name" value="Znf_RING_CS"/>
</dbReference>
<evidence type="ECO:0000259" key="9">
    <source>
        <dbReference type="PROSITE" id="PS50145"/>
    </source>
</evidence>
<feature type="domain" description="RING-type" evidence="8">
    <location>
        <begin position="42"/>
        <end position="80"/>
    </location>
</feature>
<dbReference type="Proteomes" id="UP000252139">
    <property type="component" value="Unassembled WGS sequence"/>
</dbReference>
<accession>A0A367KGW8</accession>
<dbReference type="PROSITE" id="PS50089">
    <property type="entry name" value="ZF_RING_2"/>
    <property type="match status" value="1"/>
</dbReference>
<dbReference type="PANTHER" id="PTHR10131:SF94">
    <property type="entry name" value="TNF RECEPTOR-ASSOCIATED FACTOR 4"/>
    <property type="match status" value="1"/>
</dbReference>
<dbReference type="InterPro" id="IPR001841">
    <property type="entry name" value="Znf_RING"/>
</dbReference>
<feature type="compositionally biased region" description="Low complexity" evidence="6">
    <location>
        <begin position="381"/>
        <end position="391"/>
    </location>
</feature>
<name>A0A367KGW8_RHIAZ</name>
<keyword evidence="7" id="KW-0732">Signal</keyword>
<feature type="coiled-coil region" evidence="5">
    <location>
        <begin position="246"/>
        <end position="273"/>
    </location>
</feature>
<evidence type="ECO:0000256" key="2">
    <source>
        <dbReference type="ARBA" id="ARBA00022771"/>
    </source>
</evidence>
<feature type="zinc finger region" description="TRAF-type" evidence="4">
    <location>
        <begin position="176"/>
        <end position="221"/>
    </location>
</feature>
<dbReference type="PROSITE" id="PS00518">
    <property type="entry name" value="ZF_RING_1"/>
    <property type="match status" value="1"/>
</dbReference>
<dbReference type="SMART" id="SM00184">
    <property type="entry name" value="RING"/>
    <property type="match status" value="1"/>
</dbReference>
<evidence type="ECO:0000256" key="4">
    <source>
        <dbReference type="PROSITE-ProRule" id="PRU00207"/>
    </source>
</evidence>
<evidence type="ECO:0000256" key="5">
    <source>
        <dbReference type="SAM" id="Coils"/>
    </source>
</evidence>
<keyword evidence="2 4" id="KW-0863">Zinc-finger</keyword>
<dbReference type="InterPro" id="IPR013083">
    <property type="entry name" value="Znf_RING/FYVE/PHD"/>
</dbReference>
<keyword evidence="5" id="KW-0175">Coiled coil</keyword>
<feature type="signal peptide" evidence="7">
    <location>
        <begin position="1"/>
        <end position="29"/>
    </location>
</feature>
<evidence type="ECO:0000313" key="10">
    <source>
        <dbReference type="EMBL" id="RCI01418.1"/>
    </source>
</evidence>
<evidence type="ECO:0000256" key="6">
    <source>
        <dbReference type="SAM" id="MobiDB-lite"/>
    </source>
</evidence>
<feature type="region of interest" description="Disordered" evidence="6">
    <location>
        <begin position="381"/>
        <end position="429"/>
    </location>
</feature>
<dbReference type="InterPro" id="IPR001293">
    <property type="entry name" value="Znf_TRAF"/>
</dbReference>
<dbReference type="SUPFAM" id="SSF57850">
    <property type="entry name" value="RING/U-box"/>
    <property type="match status" value="1"/>
</dbReference>
<dbReference type="Gene3D" id="3.30.40.10">
    <property type="entry name" value="Zinc/RING finger domain, C3HC4 (zinc finger)"/>
    <property type="match status" value="3"/>
</dbReference>
<dbReference type="PROSITE" id="PS50145">
    <property type="entry name" value="ZF_TRAF"/>
    <property type="match status" value="2"/>
</dbReference>
<feature type="zinc finger region" description="TRAF-type" evidence="4">
    <location>
        <begin position="121"/>
        <end position="175"/>
    </location>
</feature>
<feature type="chain" id="PRO_5016696509" description="TNF receptor-associated factor 6" evidence="7">
    <location>
        <begin position="30"/>
        <end position="429"/>
    </location>
</feature>
<evidence type="ECO:0000259" key="8">
    <source>
        <dbReference type="PROSITE" id="PS50089"/>
    </source>
</evidence>